<dbReference type="EMBL" id="PQXI01000080">
    <property type="protein sequence ID" value="TGO25428.1"/>
    <property type="molecule type" value="Genomic_DNA"/>
</dbReference>
<sequence>MHSVDRHFTKSAEDEGEMGHLRLIKKIPVTKSFEVFMGKLWFDEFFTVGYVYNVEKWASIPVYDNSQLEIAEYLRLHTICIRKPNNEIEKHLASRAESGNSLQMEIPLTAIDTFTITSPAESLSGDLNPLESGDSTEVSDREEEQSRNLQRKKQRNAKRDRNDKNKGRKHRHNVVDIHALQHKKGSPASVSKPIAKRGRDDDEGDMISERQQNNTVDQRASKKKCDISAKDRRILSDAFFELVEKGGGEIRYDVKEDPWGLSKKRNVAKGSWEMSTKRFDDEITMLDAAIIGTSLN</sequence>
<evidence type="ECO:0000313" key="2">
    <source>
        <dbReference type="EMBL" id="TGO25428.1"/>
    </source>
</evidence>
<proteinExistence type="predicted"/>
<dbReference type="AlphaFoldDB" id="A0A4Z1FPD1"/>
<reference evidence="2 3" key="1">
    <citation type="submission" date="2017-12" db="EMBL/GenBank/DDBJ databases">
        <title>Comparative genomics of Botrytis spp.</title>
        <authorList>
            <person name="Valero-Jimenez C.A."/>
            <person name="Tapia P."/>
            <person name="Veloso J."/>
            <person name="Silva-Moreno E."/>
            <person name="Staats M."/>
            <person name="Valdes J.H."/>
            <person name="Van Kan J.A.L."/>
        </authorList>
    </citation>
    <scope>NUCLEOTIDE SEQUENCE [LARGE SCALE GENOMIC DNA]</scope>
    <source>
        <strain evidence="2 3">Bp0003</strain>
    </source>
</reference>
<name>A0A4Z1FPD1_9HELO</name>
<dbReference type="Proteomes" id="UP000297910">
    <property type="component" value="Unassembled WGS sequence"/>
</dbReference>
<protein>
    <submittedName>
        <fullName evidence="2">Uncharacterized protein</fullName>
    </submittedName>
</protein>
<evidence type="ECO:0000313" key="3">
    <source>
        <dbReference type="Proteomes" id="UP000297910"/>
    </source>
</evidence>
<organism evidence="2 3">
    <name type="scientific">Botrytis paeoniae</name>
    <dbReference type="NCBI Taxonomy" id="278948"/>
    <lineage>
        <taxon>Eukaryota</taxon>
        <taxon>Fungi</taxon>
        <taxon>Dikarya</taxon>
        <taxon>Ascomycota</taxon>
        <taxon>Pezizomycotina</taxon>
        <taxon>Leotiomycetes</taxon>
        <taxon>Helotiales</taxon>
        <taxon>Sclerotiniaceae</taxon>
        <taxon>Botrytis</taxon>
    </lineage>
</organism>
<keyword evidence="3" id="KW-1185">Reference proteome</keyword>
<feature type="compositionally biased region" description="Polar residues" evidence="1">
    <location>
        <begin position="209"/>
        <end position="218"/>
    </location>
</feature>
<evidence type="ECO:0000256" key="1">
    <source>
        <dbReference type="SAM" id="MobiDB-lite"/>
    </source>
</evidence>
<gene>
    <name evidence="2" type="ORF">BPAE_0080g00190</name>
</gene>
<comment type="caution">
    <text evidence="2">The sequence shown here is derived from an EMBL/GenBank/DDBJ whole genome shotgun (WGS) entry which is preliminary data.</text>
</comment>
<accession>A0A4Z1FPD1</accession>
<feature type="region of interest" description="Disordered" evidence="1">
    <location>
        <begin position="122"/>
        <end position="221"/>
    </location>
</feature>